<comment type="caution">
    <text evidence="1">The sequence shown here is derived from an EMBL/GenBank/DDBJ whole genome shotgun (WGS) entry which is preliminary data.</text>
</comment>
<reference evidence="1 2" key="1">
    <citation type="submission" date="2015-04" db="EMBL/GenBank/DDBJ databases">
        <title>Whole genome shotgun sequence of Flavihumibacter petaseus NBRC 106054.</title>
        <authorList>
            <person name="Miyazawa S."/>
            <person name="Hosoyama A."/>
            <person name="Hashimoto M."/>
            <person name="Noguchi M."/>
            <person name="Tsuchikane K."/>
            <person name="Ohji S."/>
            <person name="Yamazoe A."/>
            <person name="Ichikawa N."/>
            <person name="Kimura A."/>
            <person name="Fujita N."/>
        </authorList>
    </citation>
    <scope>NUCLEOTIDE SEQUENCE [LARGE SCALE GENOMIC DNA]</scope>
    <source>
        <strain evidence="1 2">NBRC 106054</strain>
    </source>
</reference>
<organism evidence="1 2">
    <name type="scientific">Flavihumibacter petaseus NBRC 106054</name>
    <dbReference type="NCBI Taxonomy" id="1220578"/>
    <lineage>
        <taxon>Bacteria</taxon>
        <taxon>Pseudomonadati</taxon>
        <taxon>Bacteroidota</taxon>
        <taxon>Chitinophagia</taxon>
        <taxon>Chitinophagales</taxon>
        <taxon>Chitinophagaceae</taxon>
        <taxon>Flavihumibacter</taxon>
    </lineage>
</organism>
<dbReference type="AlphaFoldDB" id="A0A0E9N6G9"/>
<accession>A0A0E9N6G9</accession>
<protein>
    <submittedName>
        <fullName evidence="1">Uncharacterized protein</fullName>
    </submittedName>
</protein>
<dbReference type="OrthoDB" id="9858124at2"/>
<dbReference type="RefSeq" id="WP_046371423.1">
    <property type="nucleotide sequence ID" value="NZ_BBWV01000005.1"/>
</dbReference>
<sequence>MSEWPTSLMLDEIWLSARRAMVVSFENKGLWLGPEDYKDQRRIQLENGNQLKTELLPSILGKKDYQLLSGELLFGKYNQQFKRKLPFALAFGDTIGNGLYDVYNAACHYKKQVTNLCALFNLGISLFDFLLDQSGNKATFSKLITKELLSGLQKQEHASSLRKISSPEHRVLLKIIAAFYRLLFELLESCKHSPGQIMLLLNRAYQAEILSTVTGGLSDRKMKVIIRNKSVLPFLIMGSIAQIPVNEQADTNDRELHFAARLGEIFWRTDDLADIISDFQSEQPNLFLFGGVDARVKTDPGLHLQRLLESPLITRESRKVLKGVDSFITDLYAQNKDSAENFRFRQGLLFYVKDWFN</sequence>
<dbReference type="STRING" id="1220578.FPE01S_05_01040"/>
<evidence type="ECO:0000313" key="1">
    <source>
        <dbReference type="EMBL" id="GAO45409.1"/>
    </source>
</evidence>
<gene>
    <name evidence="1" type="ORF">FPE01S_05_01040</name>
</gene>
<name>A0A0E9N6G9_9BACT</name>
<proteinExistence type="predicted"/>
<dbReference type="EMBL" id="BBWV01000005">
    <property type="protein sequence ID" value="GAO45409.1"/>
    <property type="molecule type" value="Genomic_DNA"/>
</dbReference>
<keyword evidence="2" id="KW-1185">Reference proteome</keyword>
<dbReference type="Proteomes" id="UP000033121">
    <property type="component" value="Unassembled WGS sequence"/>
</dbReference>
<evidence type="ECO:0000313" key="2">
    <source>
        <dbReference type="Proteomes" id="UP000033121"/>
    </source>
</evidence>